<evidence type="ECO:0000256" key="1">
    <source>
        <dbReference type="ARBA" id="ARBA00022741"/>
    </source>
</evidence>
<evidence type="ECO:0000259" key="4">
    <source>
        <dbReference type="Pfam" id="PF12684"/>
    </source>
</evidence>
<dbReference type="Pfam" id="PF12684">
    <property type="entry name" value="DUF3799"/>
    <property type="match status" value="1"/>
</dbReference>
<reference evidence="5 6" key="1">
    <citation type="submission" date="2020-04" db="EMBL/GenBank/DDBJ databases">
        <authorList>
            <person name="Hitch T.C.A."/>
            <person name="Wylensek D."/>
            <person name="Clavel T."/>
        </authorList>
    </citation>
    <scope>NUCLEOTIDE SEQUENCE [LARGE SCALE GENOMIC DNA]</scope>
    <source>
        <strain evidence="5 6">WCA-389-WT-5H1</strain>
    </source>
</reference>
<organism evidence="5 6">
    <name type="scientific">Ligilactobacillus agilis</name>
    <dbReference type="NCBI Taxonomy" id="1601"/>
    <lineage>
        <taxon>Bacteria</taxon>
        <taxon>Bacillati</taxon>
        <taxon>Bacillota</taxon>
        <taxon>Bacilli</taxon>
        <taxon>Lactobacillales</taxon>
        <taxon>Lactobacillaceae</taxon>
        <taxon>Ligilactobacillus</taxon>
    </lineage>
</organism>
<keyword evidence="1" id="KW-0547">Nucleotide-binding</keyword>
<dbReference type="EMBL" id="JABAFP010000079">
    <property type="protein sequence ID" value="NME43222.1"/>
    <property type="molecule type" value="Genomic_DNA"/>
</dbReference>
<dbReference type="AlphaFoldDB" id="A0A848CDE3"/>
<dbReference type="RefSeq" id="WP_170092222.1">
    <property type="nucleotide sequence ID" value="NZ_JABAFP010000079.1"/>
</dbReference>
<feature type="domain" description="Putative exodeoxyribonuclease 8 PDDEXK-like" evidence="4">
    <location>
        <begin position="22"/>
        <end position="270"/>
    </location>
</feature>
<dbReference type="InterPro" id="IPR011604">
    <property type="entry name" value="PDDEXK-like_dom_sf"/>
</dbReference>
<protein>
    <recommendedName>
        <fullName evidence="4">Putative exodeoxyribonuclease 8 PDDEXK-like domain-containing protein</fullName>
    </recommendedName>
</protein>
<accession>A0A848CDE3</accession>
<dbReference type="InterPro" id="IPR024432">
    <property type="entry name" value="Put_RecE_PDDEXK-like_dom"/>
</dbReference>
<keyword evidence="2" id="KW-0347">Helicase</keyword>
<gene>
    <name evidence="5" type="ORF">HF863_10715</name>
</gene>
<dbReference type="GO" id="GO:0004386">
    <property type="term" value="F:helicase activity"/>
    <property type="evidence" value="ECO:0007669"/>
    <property type="project" value="UniProtKB-KW"/>
</dbReference>
<name>A0A848CDE3_9LACO</name>
<proteinExistence type="predicted"/>
<dbReference type="GO" id="GO:0005524">
    <property type="term" value="F:ATP binding"/>
    <property type="evidence" value="ECO:0007669"/>
    <property type="project" value="UniProtKB-KW"/>
</dbReference>
<evidence type="ECO:0000313" key="5">
    <source>
        <dbReference type="EMBL" id="NME43222.1"/>
    </source>
</evidence>
<evidence type="ECO:0000256" key="2">
    <source>
        <dbReference type="ARBA" id="ARBA00022806"/>
    </source>
</evidence>
<keyword evidence="3" id="KW-0067">ATP-binding</keyword>
<evidence type="ECO:0000313" key="6">
    <source>
        <dbReference type="Proteomes" id="UP000563853"/>
    </source>
</evidence>
<keyword evidence="2" id="KW-0378">Hydrolase</keyword>
<sequence length="287" mass="32352">MTEFKLTAENYYTQEANRHYLSKSVFTDFEKCEAAALAKMNGEWNPKTDETPLLVGNFVHSYFESEEAHQKFLNQTTSDGKTIRQKMISQSGKTKGQTKAAFKIAEQMIDRLTGDEAFNQLYVPGEKEVIVTGDIHGIQWMGKIDSLDLENEFFYDIKTSKDLHSGAWIKTEDGRNQKVPFVQGFGYDIQMAIYRELIRQTFGVICQPLIFAVSKQTPSELMGITFDGDDEQAMLSAALDYVEEKQPHIKAVIDGIEKPVGCGMCEYCRSKSTISTNLIGATQIKLS</sequence>
<evidence type="ECO:0000256" key="3">
    <source>
        <dbReference type="ARBA" id="ARBA00022840"/>
    </source>
</evidence>
<dbReference type="Gene3D" id="3.90.320.10">
    <property type="match status" value="1"/>
</dbReference>
<comment type="caution">
    <text evidence="5">The sequence shown here is derived from an EMBL/GenBank/DDBJ whole genome shotgun (WGS) entry which is preliminary data.</text>
</comment>
<dbReference type="Proteomes" id="UP000563853">
    <property type="component" value="Unassembled WGS sequence"/>
</dbReference>